<keyword evidence="1" id="KW-0998">Cell outer membrane</keyword>
<keyword evidence="3" id="KW-0732">Signal</keyword>
<feature type="chain" id="PRO_5040944165" evidence="3">
    <location>
        <begin position="22"/>
        <end position="976"/>
    </location>
</feature>
<dbReference type="RefSeq" id="WP_218546300.1">
    <property type="nucleotide sequence ID" value="NZ_JAGSPD010000007.1"/>
</dbReference>
<dbReference type="EMBL" id="JAGSPD010000007">
    <property type="protein sequence ID" value="MBV7269547.1"/>
    <property type="molecule type" value="Genomic_DNA"/>
</dbReference>
<organism evidence="6 7">
    <name type="scientific">Winogradskyella luteola</name>
    <dbReference type="NCBI Taxonomy" id="2828330"/>
    <lineage>
        <taxon>Bacteria</taxon>
        <taxon>Pseudomonadati</taxon>
        <taxon>Bacteroidota</taxon>
        <taxon>Flavobacteriia</taxon>
        <taxon>Flavobacteriales</taxon>
        <taxon>Flavobacteriaceae</taxon>
        <taxon>Winogradskyella</taxon>
    </lineage>
</organism>
<feature type="signal peptide" evidence="3">
    <location>
        <begin position="1"/>
        <end position="21"/>
    </location>
</feature>
<evidence type="ECO:0000256" key="2">
    <source>
        <dbReference type="RuleBase" id="RU003357"/>
    </source>
</evidence>
<keyword evidence="7" id="KW-1185">Reference proteome</keyword>
<comment type="subcellular location">
    <subcellularLocation>
        <location evidence="1">Cell outer membrane</location>
        <topology evidence="1">Multi-pass membrane protein</topology>
    </subcellularLocation>
</comment>
<dbReference type="InterPro" id="IPR000531">
    <property type="entry name" value="Beta-barrel_TonB"/>
</dbReference>
<dbReference type="InterPro" id="IPR023997">
    <property type="entry name" value="TonB-dep_OMP_SusC/RagA_CS"/>
</dbReference>
<dbReference type="Pfam" id="PF00593">
    <property type="entry name" value="TonB_dep_Rec_b-barrel"/>
    <property type="match status" value="1"/>
</dbReference>
<comment type="similarity">
    <text evidence="1 2">Belongs to the TonB-dependent receptor family.</text>
</comment>
<keyword evidence="1" id="KW-1134">Transmembrane beta strand</keyword>
<dbReference type="InterPro" id="IPR039426">
    <property type="entry name" value="TonB-dep_rcpt-like"/>
</dbReference>
<keyword evidence="2" id="KW-0798">TonB box</keyword>
<feature type="domain" description="TonB-dependent receptor-like beta-barrel" evidence="4">
    <location>
        <begin position="378"/>
        <end position="934"/>
    </location>
</feature>
<proteinExistence type="inferred from homology"/>
<keyword evidence="1" id="KW-0813">Transport</keyword>
<evidence type="ECO:0000259" key="5">
    <source>
        <dbReference type="Pfam" id="PF07715"/>
    </source>
</evidence>
<keyword evidence="1" id="KW-0812">Transmembrane</keyword>
<protein>
    <submittedName>
        <fullName evidence="6">SusC/RagA family TonB-linked outer membrane protein</fullName>
    </submittedName>
</protein>
<dbReference type="NCBIfam" id="TIGR04056">
    <property type="entry name" value="OMP_RagA_SusC"/>
    <property type="match status" value="1"/>
</dbReference>
<dbReference type="Pfam" id="PF07715">
    <property type="entry name" value="Plug"/>
    <property type="match status" value="1"/>
</dbReference>
<dbReference type="Pfam" id="PF13715">
    <property type="entry name" value="CarbopepD_reg_2"/>
    <property type="match status" value="1"/>
</dbReference>
<dbReference type="GO" id="GO:0009279">
    <property type="term" value="C:cell outer membrane"/>
    <property type="evidence" value="ECO:0007669"/>
    <property type="project" value="UniProtKB-SubCell"/>
</dbReference>
<evidence type="ECO:0000256" key="3">
    <source>
        <dbReference type="SAM" id="SignalP"/>
    </source>
</evidence>
<evidence type="ECO:0000256" key="1">
    <source>
        <dbReference type="PROSITE-ProRule" id="PRU01360"/>
    </source>
</evidence>
<evidence type="ECO:0000313" key="7">
    <source>
        <dbReference type="Proteomes" id="UP001138894"/>
    </source>
</evidence>
<evidence type="ECO:0000259" key="4">
    <source>
        <dbReference type="Pfam" id="PF00593"/>
    </source>
</evidence>
<dbReference type="NCBIfam" id="TIGR04057">
    <property type="entry name" value="SusC_RagA_signa"/>
    <property type="match status" value="1"/>
</dbReference>
<dbReference type="AlphaFoldDB" id="A0A9X1F900"/>
<keyword evidence="1 2" id="KW-0472">Membrane</keyword>
<comment type="caution">
    <text evidence="6">The sequence shown here is derived from an EMBL/GenBank/DDBJ whole genome shotgun (WGS) entry which is preliminary data.</text>
</comment>
<dbReference type="InterPro" id="IPR012910">
    <property type="entry name" value="Plug_dom"/>
</dbReference>
<dbReference type="FunFam" id="2.60.40.1120:FF:000003">
    <property type="entry name" value="Outer membrane protein Omp121"/>
    <property type="match status" value="1"/>
</dbReference>
<sequence>MKTFLNALLFCLIMVPATLLAQTTVSGTVTDKADAMPLPGVNIIVKGTSRGTATDFDGKFSLEVNQGETIVVSYLGYTSQEIVYNGQSTLDVVLQEDAAQLDEVVLIGYGSTTKQDATGAVEKVGDEEFNRGAIVAPQQLIAGKAAGVRVTTGGGAAGEGGEIRIRGGASLGGDFGGTNDPLIVVDGLPIDQRGGAQGITNALNAVNPADIEDFVVLKDASATAIYGSRASNGVILITTKKGRANSPFKVEYGLQASVRNVANTVDVLSASQYRALASDPRFDTSSLGNASTDWQDEIYSTGVGMIHNITVSKGYENFNFRVNLNHSSQEGPLDGLFERSGINMAFVHRFLDNDLKLTLTSNLTSSESDFANDGAIGSAVRFDPTLPVFDENGDYTQYPLNPNAPINPLWFLDPANDNDRQTVKRAITNFNVDYRFWFLKDLRFNLNAGIDYAENDGHRFEAARPNIANGVPLSEVSSGLNRNTLLDFYLNYKTDIESINTNIDITAGHSFQEFYIEGFFDRTSNASISQTDINRNALESYFARASFDIADKYLISASYRRDGSSRFNENNRWGNFPGVSVGWKISNEAFMEDSFFSNLKLRAGWGVTGQQEIGENYGFLGIYTPSRNDAANIQFGYQLSNGQIDLSQPIFLQTLRPEGFDENIKWEETDQYNVALDFGFFNNRLNGTIDAYYRETKDLLSRIPTAAGSNLEDLLITNVGEVTSRGLELSLNGVIFQKEDFGWDANVNVSFQEQEITSLSLNNDPNYFVLTGGISGGVGNNIQILREGFDPTTFFVFRQVYDDNGNPIEGSYVDVNGDNQITEADRQPYKKATPDAFIGFTNNFRYKSFDLNFTFRGSFGNYVYNNSASANGNITAVVNQAGYQANAHSSFLDTGFQNQNLFSDYYIERADFVRLDNISLGYTLPFEKMTLRASLTATNVFVITEYDGLDPEIGNGIENNFYPRTRDIVLGLNFTF</sequence>
<dbReference type="PROSITE" id="PS52016">
    <property type="entry name" value="TONB_DEPENDENT_REC_3"/>
    <property type="match status" value="1"/>
</dbReference>
<reference evidence="6" key="1">
    <citation type="submission" date="2021-04" db="EMBL/GenBank/DDBJ databases">
        <authorList>
            <person name="Pira H."/>
            <person name="Risdian C."/>
            <person name="Wink J."/>
        </authorList>
    </citation>
    <scope>NUCLEOTIDE SEQUENCE</scope>
    <source>
        <strain evidence="6">WHY3</strain>
    </source>
</reference>
<dbReference type="InterPro" id="IPR023996">
    <property type="entry name" value="TonB-dep_OMP_SusC/RagA"/>
</dbReference>
<dbReference type="Proteomes" id="UP001138894">
    <property type="component" value="Unassembled WGS sequence"/>
</dbReference>
<evidence type="ECO:0000313" key="6">
    <source>
        <dbReference type="EMBL" id="MBV7269547.1"/>
    </source>
</evidence>
<feature type="domain" description="TonB-dependent receptor plug" evidence="5">
    <location>
        <begin position="114"/>
        <end position="234"/>
    </location>
</feature>
<accession>A0A9X1F900</accession>
<gene>
    <name evidence="6" type="ORF">KCG49_10145</name>
</gene>
<name>A0A9X1F900_9FLAO</name>